<sequence>MEKDVLRQQAIKRLIELAKSETRQIQVNQIYDHFFESSIWKSAETIGVTKATKIEFPTEILIQKAFAAGKKIAVPKSLPKGKMVFHWVDPATDYQTTKFGVEEPEVEAVALPETIDLLIVPGLCFNHKKYRIGFGGGYYDRYLENYQGHTVSFVFKEQIFENWQPEKFDQAIDQLILAKKLKEGQHEKK</sequence>
<gene>
    <name evidence="6" type="ORF">RV04_GL002446</name>
</gene>
<reference evidence="6 7" key="1">
    <citation type="submission" date="2014-12" db="EMBL/GenBank/DDBJ databases">
        <title>Draft genome sequences of 29 type strains of Enterococci.</title>
        <authorList>
            <person name="Zhong Z."/>
            <person name="Sun Z."/>
            <person name="Liu W."/>
            <person name="Zhang W."/>
            <person name="Zhang H."/>
        </authorList>
    </citation>
    <scope>NUCLEOTIDE SEQUENCE [LARGE SCALE GENOMIC DNA]</scope>
    <source>
        <strain evidence="6 7">DSM 17122</strain>
    </source>
</reference>
<feature type="binding site" evidence="4">
    <location>
        <begin position="3"/>
        <end position="7"/>
    </location>
    <ligand>
        <name>ATP</name>
        <dbReference type="ChEBI" id="CHEBI:30616"/>
    </ligand>
</feature>
<keyword evidence="2 4" id="KW-0547">Nucleotide-binding</keyword>
<dbReference type="GO" id="GO:0030272">
    <property type="term" value="F:5-formyltetrahydrofolate cyclo-ligase activity"/>
    <property type="evidence" value="ECO:0007669"/>
    <property type="project" value="UniProtKB-EC"/>
</dbReference>
<dbReference type="PIRSF" id="PIRSF006806">
    <property type="entry name" value="FTHF_cligase"/>
    <property type="match status" value="1"/>
</dbReference>
<comment type="similarity">
    <text evidence="1 5">Belongs to the 5-formyltetrahydrofolate cyclo-ligase family.</text>
</comment>
<keyword evidence="5" id="KW-0479">Metal-binding</keyword>
<dbReference type="GO" id="GO:0035999">
    <property type="term" value="P:tetrahydrofolate interconversion"/>
    <property type="evidence" value="ECO:0007669"/>
    <property type="project" value="TreeGrafter"/>
</dbReference>
<dbReference type="Pfam" id="PF01812">
    <property type="entry name" value="5-FTHF_cyc-lig"/>
    <property type="match status" value="1"/>
</dbReference>
<feature type="binding site" evidence="4">
    <location>
        <begin position="131"/>
        <end position="139"/>
    </location>
    <ligand>
        <name>ATP</name>
        <dbReference type="ChEBI" id="CHEBI:30616"/>
    </ligand>
</feature>
<dbReference type="GO" id="GO:0046872">
    <property type="term" value="F:metal ion binding"/>
    <property type="evidence" value="ECO:0007669"/>
    <property type="project" value="UniProtKB-KW"/>
</dbReference>
<dbReference type="GO" id="GO:0009396">
    <property type="term" value="P:folic acid-containing compound biosynthetic process"/>
    <property type="evidence" value="ECO:0007669"/>
    <property type="project" value="TreeGrafter"/>
</dbReference>
<accession>A0A1L8TLY1</accession>
<comment type="catalytic activity">
    <reaction evidence="5">
        <text>(6S)-5-formyl-5,6,7,8-tetrahydrofolate + ATP = (6R)-5,10-methenyltetrahydrofolate + ADP + phosphate</text>
        <dbReference type="Rhea" id="RHEA:10488"/>
        <dbReference type="ChEBI" id="CHEBI:30616"/>
        <dbReference type="ChEBI" id="CHEBI:43474"/>
        <dbReference type="ChEBI" id="CHEBI:57455"/>
        <dbReference type="ChEBI" id="CHEBI:57457"/>
        <dbReference type="ChEBI" id="CHEBI:456216"/>
        <dbReference type="EC" id="6.3.3.2"/>
    </reaction>
</comment>
<feature type="binding site" evidence="4">
    <location>
        <position position="55"/>
    </location>
    <ligand>
        <name>substrate</name>
    </ligand>
</feature>
<evidence type="ECO:0000256" key="3">
    <source>
        <dbReference type="ARBA" id="ARBA00022840"/>
    </source>
</evidence>
<dbReference type="InterPro" id="IPR037171">
    <property type="entry name" value="NagB/RpiA_transferase-like"/>
</dbReference>
<evidence type="ECO:0000256" key="1">
    <source>
        <dbReference type="ARBA" id="ARBA00010638"/>
    </source>
</evidence>
<dbReference type="STRING" id="249189.RV04_GL002446"/>
<evidence type="ECO:0000256" key="5">
    <source>
        <dbReference type="RuleBase" id="RU361279"/>
    </source>
</evidence>
<dbReference type="Proteomes" id="UP000182077">
    <property type="component" value="Unassembled WGS sequence"/>
</dbReference>
<dbReference type="Gene3D" id="3.40.50.10420">
    <property type="entry name" value="NagB/RpiA/CoA transferase-like"/>
    <property type="match status" value="1"/>
</dbReference>
<comment type="cofactor">
    <cofactor evidence="5">
        <name>Mg(2+)</name>
        <dbReference type="ChEBI" id="CHEBI:18420"/>
    </cofactor>
</comment>
<name>A0A1L8TLY1_9ENTE</name>
<dbReference type="RefSeq" id="WP_071858295.1">
    <property type="nucleotide sequence ID" value="NZ_JBHSHK010000005.1"/>
</dbReference>
<proteinExistence type="inferred from homology"/>
<dbReference type="EMBL" id="JXKQ01000008">
    <property type="protein sequence ID" value="OJG45132.1"/>
    <property type="molecule type" value="Genomic_DNA"/>
</dbReference>
<comment type="caution">
    <text evidence="6">The sequence shown here is derived from an EMBL/GenBank/DDBJ whole genome shotgun (WGS) entry which is preliminary data.</text>
</comment>
<dbReference type="InterPro" id="IPR002698">
    <property type="entry name" value="FTHF_cligase"/>
</dbReference>
<keyword evidence="5" id="KW-0460">Magnesium</keyword>
<evidence type="ECO:0000256" key="4">
    <source>
        <dbReference type="PIRSR" id="PIRSR006806-1"/>
    </source>
</evidence>
<evidence type="ECO:0000313" key="6">
    <source>
        <dbReference type="EMBL" id="OJG45132.1"/>
    </source>
</evidence>
<keyword evidence="3 4" id="KW-0067">ATP-binding</keyword>
<dbReference type="EC" id="6.3.3.2" evidence="5"/>
<dbReference type="AlphaFoldDB" id="A0A1L8TLY1"/>
<dbReference type="OrthoDB" id="9801938at2"/>
<keyword evidence="7" id="KW-1185">Reference proteome</keyword>
<keyword evidence="6" id="KW-0436">Ligase</keyword>
<dbReference type="PANTHER" id="PTHR23407">
    <property type="entry name" value="ATPASE INHIBITOR/5-FORMYLTETRAHYDROFOLATE CYCLO-LIGASE"/>
    <property type="match status" value="1"/>
</dbReference>
<dbReference type="NCBIfam" id="TIGR02727">
    <property type="entry name" value="MTHFS_bact"/>
    <property type="match status" value="1"/>
</dbReference>
<dbReference type="InterPro" id="IPR024185">
    <property type="entry name" value="FTHF_cligase-like_sf"/>
</dbReference>
<dbReference type="PANTHER" id="PTHR23407:SF1">
    <property type="entry name" value="5-FORMYLTETRAHYDROFOLATE CYCLO-LIGASE"/>
    <property type="match status" value="1"/>
</dbReference>
<evidence type="ECO:0000313" key="7">
    <source>
        <dbReference type="Proteomes" id="UP000182077"/>
    </source>
</evidence>
<dbReference type="GO" id="GO:0005524">
    <property type="term" value="F:ATP binding"/>
    <property type="evidence" value="ECO:0007669"/>
    <property type="project" value="UniProtKB-KW"/>
</dbReference>
<protein>
    <recommendedName>
        <fullName evidence="5">5-formyltetrahydrofolate cyclo-ligase</fullName>
        <ecNumber evidence="5">6.3.3.2</ecNumber>
    </recommendedName>
</protein>
<dbReference type="SUPFAM" id="SSF100950">
    <property type="entry name" value="NagB/RpiA/CoA transferase-like"/>
    <property type="match status" value="1"/>
</dbReference>
<evidence type="ECO:0000256" key="2">
    <source>
        <dbReference type="ARBA" id="ARBA00022741"/>
    </source>
</evidence>
<organism evidence="6 7">
    <name type="scientific">Enterococcus hermanniensis</name>
    <dbReference type="NCBI Taxonomy" id="249189"/>
    <lineage>
        <taxon>Bacteria</taxon>
        <taxon>Bacillati</taxon>
        <taxon>Bacillota</taxon>
        <taxon>Bacilli</taxon>
        <taxon>Lactobacillales</taxon>
        <taxon>Enterococcaceae</taxon>
        <taxon>Enterococcus</taxon>
    </lineage>
</organism>